<gene>
    <name evidence="2" type="ORF">A9W98_31350</name>
</gene>
<sequence>MNKKRRRQVGFAAASLGATAGLMILVLPLVPQVSATLDNAAMTEMGMANEMPVPHVMRYGAIAYSPGTGSWGAARGYQVKSQAERVALEQCGEQDCRVIISFNLCGAVAFDGANYQGGTGLSRQAAEQDALNRLGGGRVVNSVCN</sequence>
<organism evidence="2 3">
    <name type="scientific">Mycobacterium gordonae</name>
    <dbReference type="NCBI Taxonomy" id="1778"/>
    <lineage>
        <taxon>Bacteria</taxon>
        <taxon>Bacillati</taxon>
        <taxon>Actinomycetota</taxon>
        <taxon>Actinomycetes</taxon>
        <taxon>Mycobacteriales</taxon>
        <taxon>Mycobacteriaceae</taxon>
        <taxon>Mycobacterium</taxon>
    </lineage>
</organism>
<evidence type="ECO:0000313" key="3">
    <source>
        <dbReference type="Proteomes" id="UP000093757"/>
    </source>
</evidence>
<dbReference type="EMBL" id="MAEM01000462">
    <property type="protein sequence ID" value="OBR99222.1"/>
    <property type="molecule type" value="Genomic_DNA"/>
</dbReference>
<dbReference type="AlphaFoldDB" id="A0A1A6BA77"/>
<protein>
    <recommendedName>
        <fullName evidence="1">DUF4189 domain-containing protein</fullName>
    </recommendedName>
</protein>
<evidence type="ECO:0000259" key="1">
    <source>
        <dbReference type="Pfam" id="PF13827"/>
    </source>
</evidence>
<reference evidence="2 3" key="1">
    <citation type="submission" date="2016-06" db="EMBL/GenBank/DDBJ databases">
        <authorList>
            <person name="Kjaerup R.B."/>
            <person name="Dalgaard T.S."/>
            <person name="Juul-Madsen H.R."/>
        </authorList>
    </citation>
    <scope>NUCLEOTIDE SEQUENCE [LARGE SCALE GENOMIC DNA]</scope>
    <source>
        <strain evidence="2 3">1245752.6</strain>
    </source>
</reference>
<dbReference type="OrthoDB" id="4742838at2"/>
<evidence type="ECO:0000313" key="2">
    <source>
        <dbReference type="EMBL" id="OBR99222.1"/>
    </source>
</evidence>
<comment type="caution">
    <text evidence="2">The sequence shown here is derived from an EMBL/GenBank/DDBJ whole genome shotgun (WGS) entry which is preliminary data.</text>
</comment>
<dbReference type="Pfam" id="PF13827">
    <property type="entry name" value="DUF4189"/>
    <property type="match status" value="1"/>
</dbReference>
<dbReference type="RefSeq" id="WP_065136374.1">
    <property type="nucleotide sequence ID" value="NZ_JANFXG010000022.1"/>
</dbReference>
<name>A0A1A6BA77_MYCGO</name>
<dbReference type="InterPro" id="IPR025240">
    <property type="entry name" value="DUF4189"/>
</dbReference>
<accession>A0A1A6BA77</accession>
<dbReference type="Proteomes" id="UP000093757">
    <property type="component" value="Unassembled WGS sequence"/>
</dbReference>
<feature type="domain" description="DUF4189" evidence="1">
    <location>
        <begin position="59"/>
        <end position="136"/>
    </location>
</feature>
<proteinExistence type="predicted"/>